<proteinExistence type="predicted"/>
<accession>A0ABZ0ES96</accession>
<feature type="region of interest" description="Disordered" evidence="1">
    <location>
        <begin position="187"/>
        <end position="222"/>
    </location>
</feature>
<dbReference type="RefSeq" id="WP_317021153.1">
    <property type="nucleotide sequence ID" value="NZ_CP136513.1"/>
</dbReference>
<evidence type="ECO:0000313" key="3">
    <source>
        <dbReference type="EMBL" id="WOD18953.1"/>
    </source>
</evidence>
<reference evidence="3 4" key="1">
    <citation type="submission" date="2023-10" db="EMBL/GenBank/DDBJ databases">
        <title>Surface-active antibiotics is a multifunctional adaptation for post-fire microbes.</title>
        <authorList>
            <person name="Liu M.D."/>
            <person name="Du Y."/>
            <person name="Koupaei S.K."/>
            <person name="Kim N.R."/>
            <person name="Zhang W."/>
            <person name="Traxler M.F."/>
        </authorList>
    </citation>
    <scope>NUCLEOTIDE SEQUENCE [LARGE SCALE GENOMIC DNA]</scope>
    <source>
        <strain evidence="3 4">F3</strain>
    </source>
</reference>
<organism evidence="3 4">
    <name type="scientific">Paraburkholderia kirstenboschensis</name>
    <dbReference type="NCBI Taxonomy" id="1245436"/>
    <lineage>
        <taxon>Bacteria</taxon>
        <taxon>Pseudomonadati</taxon>
        <taxon>Pseudomonadota</taxon>
        <taxon>Betaproteobacteria</taxon>
        <taxon>Burkholderiales</taxon>
        <taxon>Burkholderiaceae</taxon>
        <taxon>Paraburkholderia</taxon>
    </lineage>
</organism>
<feature type="signal peptide" evidence="2">
    <location>
        <begin position="1"/>
        <end position="27"/>
    </location>
</feature>
<sequence>MGDRKMRAAVCVTVAGSVLFAVSGVNAQESANDDLNSCVRKEQIITTAKGAGIGALAGLGAMLVAHKKEDAGKAALVGAVAGGIAGYATAYYTAVDVCFKKNPSWIPESKLQRTKDYDKVKKEIHYRAAQGTVTKVESVEVSDSVAPGRQAEVTSTFIVMTPKGDDAPVTIERKLFAVADVDGKETEVPFPADKNNGQQITLEPGEQKDTVHIPISNDAKPGNKYRVQISVASGGNTPSVSSKDFSVN</sequence>
<gene>
    <name evidence="3" type="ORF">RW095_40480</name>
</gene>
<feature type="chain" id="PRO_5046881500" description="17 kDa surface antigen" evidence="2">
    <location>
        <begin position="28"/>
        <end position="248"/>
    </location>
</feature>
<keyword evidence="2" id="KW-0732">Signal</keyword>
<evidence type="ECO:0008006" key="5">
    <source>
        <dbReference type="Google" id="ProtNLM"/>
    </source>
</evidence>
<evidence type="ECO:0000313" key="4">
    <source>
        <dbReference type="Proteomes" id="UP001302652"/>
    </source>
</evidence>
<keyword evidence="4" id="KW-1185">Reference proteome</keyword>
<dbReference type="Proteomes" id="UP001302652">
    <property type="component" value="Chromosome 1"/>
</dbReference>
<evidence type="ECO:0000256" key="1">
    <source>
        <dbReference type="SAM" id="MobiDB-lite"/>
    </source>
</evidence>
<dbReference type="EMBL" id="CP136513">
    <property type="protein sequence ID" value="WOD18953.1"/>
    <property type="molecule type" value="Genomic_DNA"/>
</dbReference>
<evidence type="ECO:0000256" key="2">
    <source>
        <dbReference type="SAM" id="SignalP"/>
    </source>
</evidence>
<name>A0ABZ0ES96_9BURK</name>
<protein>
    <recommendedName>
        <fullName evidence="5">17 kDa surface antigen</fullName>
    </recommendedName>
</protein>